<keyword evidence="5" id="KW-1185">Reference proteome</keyword>
<gene>
    <name evidence="4" type="ORF">NMOB1V02_LOCUS7477</name>
</gene>
<dbReference type="PANTHER" id="PTHR24252">
    <property type="entry name" value="ACROSIN-RELATED"/>
    <property type="match status" value="1"/>
</dbReference>
<dbReference type="Gene3D" id="2.40.10.10">
    <property type="entry name" value="Trypsin-like serine proteases"/>
    <property type="match status" value="1"/>
</dbReference>
<evidence type="ECO:0000259" key="3">
    <source>
        <dbReference type="PROSITE" id="PS50240"/>
    </source>
</evidence>
<dbReference type="PROSITE" id="PS51257">
    <property type="entry name" value="PROKAR_LIPOPROTEIN"/>
    <property type="match status" value="1"/>
</dbReference>
<dbReference type="EMBL" id="CAJPEX010001797">
    <property type="protein sequence ID" value="CAG0919964.1"/>
    <property type="molecule type" value="Genomic_DNA"/>
</dbReference>
<dbReference type="GO" id="GO:0004252">
    <property type="term" value="F:serine-type endopeptidase activity"/>
    <property type="evidence" value="ECO:0007669"/>
    <property type="project" value="InterPro"/>
</dbReference>
<protein>
    <recommendedName>
        <fullName evidence="3">Peptidase S1 domain-containing protein</fullName>
    </recommendedName>
</protein>
<dbReference type="AlphaFoldDB" id="A0A7R9BTQ3"/>
<dbReference type="PROSITE" id="PS50240">
    <property type="entry name" value="TRYPSIN_DOM"/>
    <property type="match status" value="1"/>
</dbReference>
<feature type="domain" description="Peptidase S1" evidence="3">
    <location>
        <begin position="1"/>
        <end position="191"/>
    </location>
</feature>
<reference evidence="4" key="1">
    <citation type="submission" date="2020-11" db="EMBL/GenBank/DDBJ databases">
        <authorList>
            <person name="Tran Van P."/>
        </authorList>
    </citation>
    <scope>NUCLEOTIDE SEQUENCE</scope>
</reference>
<feature type="chain" id="PRO_5036210275" description="Peptidase S1 domain-containing protein" evidence="2">
    <location>
        <begin position="26"/>
        <end position="192"/>
    </location>
</feature>
<dbReference type="GO" id="GO:0006508">
    <property type="term" value="P:proteolysis"/>
    <property type="evidence" value="ECO:0007669"/>
    <property type="project" value="InterPro"/>
</dbReference>
<evidence type="ECO:0000256" key="2">
    <source>
        <dbReference type="SAM" id="SignalP"/>
    </source>
</evidence>
<dbReference type="SMART" id="SM00020">
    <property type="entry name" value="Tryp_SPc"/>
    <property type="match status" value="1"/>
</dbReference>
<evidence type="ECO:0000313" key="5">
    <source>
        <dbReference type="Proteomes" id="UP000678499"/>
    </source>
</evidence>
<keyword evidence="2" id="KW-0732">Signal</keyword>
<dbReference type="EMBL" id="OA883834">
    <property type="protein sequence ID" value="CAD7279812.1"/>
    <property type="molecule type" value="Genomic_DNA"/>
</dbReference>
<dbReference type="InterPro" id="IPR001254">
    <property type="entry name" value="Trypsin_dom"/>
</dbReference>
<evidence type="ECO:0000313" key="4">
    <source>
        <dbReference type="EMBL" id="CAD7279812.1"/>
    </source>
</evidence>
<dbReference type="PANTHER" id="PTHR24252:SF7">
    <property type="entry name" value="HYALIN"/>
    <property type="match status" value="1"/>
</dbReference>
<feature type="signal peptide" evidence="2">
    <location>
        <begin position="1"/>
        <end position="25"/>
    </location>
</feature>
<name>A0A7R9BTQ3_9CRUS</name>
<dbReference type="InterPro" id="IPR043504">
    <property type="entry name" value="Peptidase_S1_PA_chymotrypsin"/>
</dbReference>
<dbReference type="Proteomes" id="UP000678499">
    <property type="component" value="Unassembled WGS sequence"/>
</dbReference>
<dbReference type="OrthoDB" id="6339415at2759"/>
<sequence length="192" mass="20214">MMMNNRLVLGIAAIIGSCFVTEVDGAEVQVRIAAVIPNELYQEATHFDDIALLELAEPLTWSEAIQPGNFPTVDDENPTATNCKTAGWGEVEAGSGVSSPVLLGTDLTLMADSDCRDIYLGTGLIGSSMICAASETNSVPCGVGDDGAPLMCGDDNQIVGIYSWSEGCGEGFPPVFTQISQFLTWIDEIANA</sequence>
<dbReference type="SUPFAM" id="SSF50494">
    <property type="entry name" value="Trypsin-like serine proteases"/>
    <property type="match status" value="1"/>
</dbReference>
<dbReference type="Pfam" id="PF00089">
    <property type="entry name" value="Trypsin"/>
    <property type="match status" value="1"/>
</dbReference>
<dbReference type="CDD" id="cd00190">
    <property type="entry name" value="Tryp_SPc"/>
    <property type="match status" value="1"/>
</dbReference>
<keyword evidence="1" id="KW-1015">Disulfide bond</keyword>
<organism evidence="4">
    <name type="scientific">Notodromas monacha</name>
    <dbReference type="NCBI Taxonomy" id="399045"/>
    <lineage>
        <taxon>Eukaryota</taxon>
        <taxon>Metazoa</taxon>
        <taxon>Ecdysozoa</taxon>
        <taxon>Arthropoda</taxon>
        <taxon>Crustacea</taxon>
        <taxon>Oligostraca</taxon>
        <taxon>Ostracoda</taxon>
        <taxon>Podocopa</taxon>
        <taxon>Podocopida</taxon>
        <taxon>Cypridocopina</taxon>
        <taxon>Cypridoidea</taxon>
        <taxon>Cyprididae</taxon>
        <taxon>Notodromas</taxon>
    </lineage>
</organism>
<evidence type="ECO:0000256" key="1">
    <source>
        <dbReference type="ARBA" id="ARBA00023157"/>
    </source>
</evidence>
<dbReference type="InterPro" id="IPR009003">
    <property type="entry name" value="Peptidase_S1_PA"/>
</dbReference>
<accession>A0A7R9BTQ3</accession>
<proteinExistence type="predicted"/>